<dbReference type="Gene3D" id="3.40.630.10">
    <property type="entry name" value="Zn peptidases"/>
    <property type="match status" value="1"/>
</dbReference>
<keyword evidence="5" id="KW-0964">Secreted</keyword>
<dbReference type="GO" id="GO:0005615">
    <property type="term" value="C:extracellular space"/>
    <property type="evidence" value="ECO:0007669"/>
    <property type="project" value="TreeGrafter"/>
</dbReference>
<reference evidence="20" key="1">
    <citation type="journal article" date="2023" name="G3 (Bethesda)">
        <title>Whole genome assembly and annotation of the endangered Caribbean coral Acropora cervicornis.</title>
        <authorList>
            <person name="Selwyn J.D."/>
            <person name="Vollmer S.V."/>
        </authorList>
    </citation>
    <scope>NUCLEOTIDE SEQUENCE</scope>
    <source>
        <strain evidence="20">K2</strain>
    </source>
</reference>
<keyword evidence="8" id="KW-0479">Metal-binding</keyword>
<comment type="caution">
    <text evidence="20">The sequence shown here is derived from an EMBL/GenBank/DDBJ whole genome shotgun (WGS) entry which is preliminary data.</text>
</comment>
<keyword evidence="7" id="KW-0645">Protease</keyword>
<dbReference type="Proteomes" id="UP001249851">
    <property type="component" value="Unassembled WGS sequence"/>
</dbReference>
<dbReference type="PROSITE" id="PS52035">
    <property type="entry name" value="PEPTIDASE_M14"/>
    <property type="match status" value="1"/>
</dbReference>
<keyword evidence="12" id="KW-0843">Virulence</keyword>
<feature type="chain" id="PRO_5042219504" evidence="18">
    <location>
        <begin position="19"/>
        <end position="420"/>
    </location>
</feature>
<evidence type="ECO:0000256" key="18">
    <source>
        <dbReference type="SAM" id="SignalP"/>
    </source>
</evidence>
<dbReference type="SUPFAM" id="SSF54897">
    <property type="entry name" value="Protease propeptides/inhibitors"/>
    <property type="match status" value="1"/>
</dbReference>
<keyword evidence="6 20" id="KW-0121">Carboxypeptidase</keyword>
<keyword evidence="21" id="KW-1185">Reference proteome</keyword>
<evidence type="ECO:0000256" key="14">
    <source>
        <dbReference type="ARBA" id="ARBA00023145"/>
    </source>
</evidence>
<evidence type="ECO:0000256" key="9">
    <source>
        <dbReference type="ARBA" id="ARBA00022729"/>
    </source>
</evidence>
<feature type="domain" description="Peptidase M14" evidence="19">
    <location>
        <begin position="117"/>
        <end position="417"/>
    </location>
</feature>
<dbReference type="PRINTS" id="PR00765">
    <property type="entry name" value="CRBOXYPTASEA"/>
</dbReference>
<gene>
    <name evidence="20" type="ORF">P5673_003947</name>
</gene>
<feature type="signal peptide" evidence="18">
    <location>
        <begin position="1"/>
        <end position="18"/>
    </location>
</feature>
<dbReference type="InterPro" id="IPR057246">
    <property type="entry name" value="CARBOXYPEPT_ZN_1"/>
</dbReference>
<evidence type="ECO:0000256" key="13">
    <source>
        <dbReference type="ARBA" id="ARBA00023049"/>
    </source>
</evidence>
<dbReference type="GO" id="GO:0004181">
    <property type="term" value="F:metallocarboxypeptidase activity"/>
    <property type="evidence" value="ECO:0007669"/>
    <property type="project" value="InterPro"/>
</dbReference>
<evidence type="ECO:0000256" key="10">
    <source>
        <dbReference type="ARBA" id="ARBA00022801"/>
    </source>
</evidence>
<dbReference type="Gene3D" id="3.30.70.340">
    <property type="entry name" value="Metallocarboxypeptidase-like"/>
    <property type="match status" value="1"/>
</dbReference>
<keyword evidence="13" id="KW-0482">Metalloprotease</keyword>
<keyword evidence="15" id="KW-1015">Disulfide bond</keyword>
<keyword evidence="14" id="KW-0865">Zymogen</keyword>
<evidence type="ECO:0000256" key="5">
    <source>
        <dbReference type="ARBA" id="ARBA00022525"/>
    </source>
</evidence>
<comment type="function">
    <text evidence="16">Involved in the digestion of the blood meal.</text>
</comment>
<evidence type="ECO:0000256" key="6">
    <source>
        <dbReference type="ARBA" id="ARBA00022645"/>
    </source>
</evidence>
<dbReference type="EMBL" id="JARQWQ010000006">
    <property type="protein sequence ID" value="KAK2571360.1"/>
    <property type="molecule type" value="Genomic_DNA"/>
</dbReference>
<comment type="similarity">
    <text evidence="4 17">Belongs to the peptidase M14 family.</text>
</comment>
<keyword evidence="9 18" id="KW-0732">Signal</keyword>
<evidence type="ECO:0000256" key="11">
    <source>
        <dbReference type="ARBA" id="ARBA00022833"/>
    </source>
</evidence>
<evidence type="ECO:0000256" key="3">
    <source>
        <dbReference type="ARBA" id="ARBA00004613"/>
    </source>
</evidence>
<dbReference type="SUPFAM" id="SSF53187">
    <property type="entry name" value="Zn-dependent exopeptidases"/>
    <property type="match status" value="1"/>
</dbReference>
<keyword evidence="11" id="KW-0862">Zinc</keyword>
<evidence type="ECO:0000313" key="20">
    <source>
        <dbReference type="EMBL" id="KAK2571360.1"/>
    </source>
</evidence>
<feature type="active site" description="Proton donor/acceptor" evidence="17">
    <location>
        <position position="383"/>
    </location>
</feature>
<evidence type="ECO:0000256" key="7">
    <source>
        <dbReference type="ARBA" id="ARBA00022670"/>
    </source>
</evidence>
<dbReference type="SMART" id="SM00631">
    <property type="entry name" value="Zn_pept"/>
    <property type="match status" value="1"/>
</dbReference>
<comment type="cofactor">
    <cofactor evidence="1">
        <name>Zn(2+)</name>
        <dbReference type="ChEBI" id="CHEBI:29105"/>
    </cofactor>
</comment>
<dbReference type="FunFam" id="3.30.70.340:FF:000002">
    <property type="entry name" value="Carboxypeptidase A"/>
    <property type="match status" value="1"/>
</dbReference>
<reference evidence="20" key="2">
    <citation type="journal article" date="2023" name="Science">
        <title>Genomic signatures of disease resistance in endangered staghorn corals.</title>
        <authorList>
            <person name="Vollmer S.V."/>
            <person name="Selwyn J.D."/>
            <person name="Despard B.A."/>
            <person name="Roesel C.L."/>
        </authorList>
    </citation>
    <scope>NUCLEOTIDE SEQUENCE</scope>
    <source>
        <strain evidence="20">K2</strain>
    </source>
</reference>
<evidence type="ECO:0000256" key="15">
    <source>
        <dbReference type="ARBA" id="ARBA00023157"/>
    </source>
</evidence>
<evidence type="ECO:0000313" key="21">
    <source>
        <dbReference type="Proteomes" id="UP001249851"/>
    </source>
</evidence>
<dbReference type="PROSITE" id="PS00132">
    <property type="entry name" value="CARBOXYPEPT_ZN_1"/>
    <property type="match status" value="1"/>
</dbReference>
<evidence type="ECO:0000256" key="8">
    <source>
        <dbReference type="ARBA" id="ARBA00022723"/>
    </source>
</evidence>
<sequence>MHGGLLFTLVVLFGHCFSEEASSFRGSRVIRATPANSAQLKFSENLKENNAQDLDFWTHPSHVGASVDIRVCQEAYPDLAKLLKENGIEFTILIPDVQTLIDNENPPLARSERAGFSYNRYNRLQPIEEEMKRLVKQYSNITTLVEEFGTSYEGRKIYAVKISSSPNTGRKVFFINCGIHAREWITPATCMNMIKEILTKYKTDSSVKAMVDKMDWVIMPVLNVDGYEYTFNRNRMWRKTRSPNGGSLCMGTDPNRNWDFKWAGVGSSSNPCSETYHGSRPFSEVEVRNVASYLYRNRRNLIGYMDIHAYSQLWMTPWGYKRAYPKDYAEMKRTSDAAVTALSRLYGTSYDVGPTSIIIYENSGSTVDWAYGVLGVRYAFALELRDKGRYGFMLPAYQIAPTGKETFAAIKAMAKELKLN</sequence>
<keyword evidence="10" id="KW-0378">Hydrolase</keyword>
<evidence type="ECO:0000256" key="2">
    <source>
        <dbReference type="ARBA" id="ARBA00003091"/>
    </source>
</evidence>
<evidence type="ECO:0000256" key="12">
    <source>
        <dbReference type="ARBA" id="ARBA00023026"/>
    </source>
</evidence>
<dbReference type="InterPro" id="IPR036990">
    <property type="entry name" value="M14A-like_propep"/>
</dbReference>
<comment type="subcellular location">
    <subcellularLocation>
        <location evidence="3">Secreted</location>
    </subcellularLocation>
</comment>
<evidence type="ECO:0000256" key="16">
    <source>
        <dbReference type="ARBA" id="ARBA00057299"/>
    </source>
</evidence>
<dbReference type="Pfam" id="PF02244">
    <property type="entry name" value="Propep_M14"/>
    <property type="match status" value="1"/>
</dbReference>
<evidence type="ECO:0000256" key="4">
    <source>
        <dbReference type="ARBA" id="ARBA00005988"/>
    </source>
</evidence>
<dbReference type="GO" id="GO:0006508">
    <property type="term" value="P:proteolysis"/>
    <property type="evidence" value="ECO:0007669"/>
    <property type="project" value="UniProtKB-KW"/>
</dbReference>
<accession>A0AAD9R228</accession>
<dbReference type="GO" id="GO:0008270">
    <property type="term" value="F:zinc ion binding"/>
    <property type="evidence" value="ECO:0007669"/>
    <property type="project" value="InterPro"/>
</dbReference>
<dbReference type="PANTHER" id="PTHR11705:SF143">
    <property type="entry name" value="SLL0236 PROTEIN"/>
    <property type="match status" value="1"/>
</dbReference>
<protein>
    <submittedName>
        <fullName evidence="20">Carboxypeptidase A2</fullName>
    </submittedName>
</protein>
<comment type="function">
    <text evidence="2">Extracellular metalloprotease that contributes to pathogenicity.</text>
</comment>
<dbReference type="CDD" id="cd03860">
    <property type="entry name" value="M14_CP_A-B_like"/>
    <property type="match status" value="1"/>
</dbReference>
<evidence type="ECO:0000256" key="17">
    <source>
        <dbReference type="PROSITE-ProRule" id="PRU01379"/>
    </source>
</evidence>
<organism evidence="20 21">
    <name type="scientific">Acropora cervicornis</name>
    <name type="common">Staghorn coral</name>
    <dbReference type="NCBI Taxonomy" id="6130"/>
    <lineage>
        <taxon>Eukaryota</taxon>
        <taxon>Metazoa</taxon>
        <taxon>Cnidaria</taxon>
        <taxon>Anthozoa</taxon>
        <taxon>Hexacorallia</taxon>
        <taxon>Scleractinia</taxon>
        <taxon>Astrocoeniina</taxon>
        <taxon>Acroporidae</taxon>
        <taxon>Acropora</taxon>
    </lineage>
</organism>
<evidence type="ECO:0000256" key="1">
    <source>
        <dbReference type="ARBA" id="ARBA00001947"/>
    </source>
</evidence>
<evidence type="ECO:0000259" key="19">
    <source>
        <dbReference type="PROSITE" id="PS52035"/>
    </source>
</evidence>
<dbReference type="AlphaFoldDB" id="A0AAD9R228"/>
<dbReference type="InterPro" id="IPR003146">
    <property type="entry name" value="M14A_act_pep"/>
</dbReference>
<dbReference type="InterPro" id="IPR000834">
    <property type="entry name" value="Peptidase_M14"/>
</dbReference>
<dbReference type="FunFam" id="3.40.630.10:FF:000040">
    <property type="entry name" value="zinc carboxypeptidase"/>
    <property type="match status" value="1"/>
</dbReference>
<name>A0AAD9R228_ACRCE</name>
<proteinExistence type="inferred from homology"/>
<dbReference type="Pfam" id="PF00246">
    <property type="entry name" value="Peptidase_M14"/>
    <property type="match status" value="1"/>
</dbReference>
<dbReference type="PANTHER" id="PTHR11705">
    <property type="entry name" value="PROTEASE FAMILY M14 CARBOXYPEPTIDASE A,B"/>
    <property type="match status" value="1"/>
</dbReference>